<dbReference type="SUPFAM" id="SSF53335">
    <property type="entry name" value="S-adenosyl-L-methionine-dependent methyltransferases"/>
    <property type="match status" value="1"/>
</dbReference>
<protein>
    <submittedName>
        <fullName evidence="2">Class I SAM-dependent methyltransferase</fullName>
    </submittedName>
</protein>
<dbReference type="Pfam" id="PF08241">
    <property type="entry name" value="Methyltransf_11"/>
    <property type="match status" value="1"/>
</dbReference>
<name>A0ABP7DWQ7_9ACTN</name>
<dbReference type="Proteomes" id="UP001500051">
    <property type="component" value="Unassembled WGS sequence"/>
</dbReference>
<dbReference type="RefSeq" id="WP_344813351.1">
    <property type="nucleotide sequence ID" value="NZ_BAAAYX010000013.1"/>
</dbReference>
<dbReference type="InterPro" id="IPR029063">
    <property type="entry name" value="SAM-dependent_MTases_sf"/>
</dbReference>
<proteinExistence type="predicted"/>
<dbReference type="EMBL" id="BAAAYX010000013">
    <property type="protein sequence ID" value="GAA3710678.1"/>
    <property type="molecule type" value="Genomic_DNA"/>
</dbReference>
<keyword evidence="3" id="KW-1185">Reference proteome</keyword>
<dbReference type="CDD" id="cd02440">
    <property type="entry name" value="AdoMet_MTases"/>
    <property type="match status" value="1"/>
</dbReference>
<organism evidence="2 3">
    <name type="scientific">Microlunatus aurantiacus</name>
    <dbReference type="NCBI Taxonomy" id="446786"/>
    <lineage>
        <taxon>Bacteria</taxon>
        <taxon>Bacillati</taxon>
        <taxon>Actinomycetota</taxon>
        <taxon>Actinomycetes</taxon>
        <taxon>Propionibacteriales</taxon>
        <taxon>Propionibacteriaceae</taxon>
        <taxon>Microlunatus</taxon>
    </lineage>
</organism>
<gene>
    <name evidence="2" type="ORF">GCM10022204_31480</name>
</gene>
<comment type="caution">
    <text evidence="2">The sequence shown here is derived from an EMBL/GenBank/DDBJ whole genome shotgun (WGS) entry which is preliminary data.</text>
</comment>
<keyword evidence="2" id="KW-0489">Methyltransferase</keyword>
<sequence>MADDETPQPTGWHDAERVERWIAGARQREAQMSPVSAELFATADLQPGEVVLDVGCGTGPTTEQAARAVGPTGQVTGTDIAPAMVAAARAGSSVGGPTWLVADAQSHDFGAGRFDVVLSRFGVMFFPDPVAAFANLARATRPGGRLAAAVWQTRDRVPLFDLPYETAATVLDRLGLAYEPVAIDDNQCSLGSHDRVVAVLEPAGWQDIETHPTERSLEVGGAASPADAAAGALDVGPIRGLLDGRPADVRDRVQVALTTVFEEYADGGRVVLPGGYQIVTARR</sequence>
<evidence type="ECO:0000313" key="2">
    <source>
        <dbReference type="EMBL" id="GAA3710678.1"/>
    </source>
</evidence>
<accession>A0ABP7DWQ7</accession>
<evidence type="ECO:0000259" key="1">
    <source>
        <dbReference type="Pfam" id="PF08241"/>
    </source>
</evidence>
<dbReference type="GO" id="GO:0032259">
    <property type="term" value="P:methylation"/>
    <property type="evidence" value="ECO:0007669"/>
    <property type="project" value="UniProtKB-KW"/>
</dbReference>
<evidence type="ECO:0000313" key="3">
    <source>
        <dbReference type="Proteomes" id="UP001500051"/>
    </source>
</evidence>
<dbReference type="GO" id="GO:0008168">
    <property type="term" value="F:methyltransferase activity"/>
    <property type="evidence" value="ECO:0007669"/>
    <property type="project" value="UniProtKB-KW"/>
</dbReference>
<dbReference type="Gene3D" id="3.40.50.150">
    <property type="entry name" value="Vaccinia Virus protein VP39"/>
    <property type="match status" value="1"/>
</dbReference>
<keyword evidence="2" id="KW-0808">Transferase</keyword>
<reference evidence="3" key="1">
    <citation type="journal article" date="2019" name="Int. J. Syst. Evol. Microbiol.">
        <title>The Global Catalogue of Microorganisms (GCM) 10K type strain sequencing project: providing services to taxonomists for standard genome sequencing and annotation.</title>
        <authorList>
            <consortium name="The Broad Institute Genomics Platform"/>
            <consortium name="The Broad Institute Genome Sequencing Center for Infectious Disease"/>
            <person name="Wu L."/>
            <person name="Ma J."/>
        </authorList>
    </citation>
    <scope>NUCLEOTIDE SEQUENCE [LARGE SCALE GENOMIC DNA]</scope>
    <source>
        <strain evidence="3">JCM 16548</strain>
    </source>
</reference>
<dbReference type="PANTHER" id="PTHR43591">
    <property type="entry name" value="METHYLTRANSFERASE"/>
    <property type="match status" value="1"/>
</dbReference>
<dbReference type="InterPro" id="IPR013216">
    <property type="entry name" value="Methyltransf_11"/>
</dbReference>
<dbReference type="PANTHER" id="PTHR43591:SF24">
    <property type="entry name" value="2-METHOXY-6-POLYPRENYL-1,4-BENZOQUINOL METHYLASE, MITOCHONDRIAL"/>
    <property type="match status" value="1"/>
</dbReference>
<feature type="domain" description="Methyltransferase type 11" evidence="1">
    <location>
        <begin position="52"/>
        <end position="147"/>
    </location>
</feature>